<proteinExistence type="predicted"/>
<dbReference type="EMBL" id="JBHUIX010000004">
    <property type="protein sequence ID" value="MFD2173379.1"/>
    <property type="molecule type" value="Genomic_DNA"/>
</dbReference>
<dbReference type="Gene3D" id="1.20.120.10">
    <property type="entry name" value="Cytochrome c/b562"/>
    <property type="match status" value="1"/>
</dbReference>
<dbReference type="Proteomes" id="UP001597413">
    <property type="component" value="Unassembled WGS sequence"/>
</dbReference>
<dbReference type="SUPFAM" id="SSF47175">
    <property type="entry name" value="Cytochromes"/>
    <property type="match status" value="1"/>
</dbReference>
<evidence type="ECO:0000256" key="1">
    <source>
        <dbReference type="ARBA" id="ARBA00022448"/>
    </source>
</evidence>
<feature type="chain" id="PRO_5047462909" evidence="6">
    <location>
        <begin position="25"/>
        <end position="146"/>
    </location>
</feature>
<dbReference type="PIRSF" id="PIRSF000027">
    <property type="entry name" value="Cytc_c_prime"/>
    <property type="match status" value="1"/>
</dbReference>
<keyword evidence="4" id="KW-0249">Electron transport</keyword>
<evidence type="ECO:0000256" key="5">
    <source>
        <dbReference type="ARBA" id="ARBA00023004"/>
    </source>
</evidence>
<dbReference type="Pfam" id="PF01322">
    <property type="entry name" value="Cytochrom_C_2"/>
    <property type="match status" value="1"/>
</dbReference>
<evidence type="ECO:0000256" key="6">
    <source>
        <dbReference type="SAM" id="SignalP"/>
    </source>
</evidence>
<dbReference type="PROSITE" id="PS51009">
    <property type="entry name" value="CYTCII"/>
    <property type="match status" value="1"/>
</dbReference>
<dbReference type="InterPro" id="IPR002321">
    <property type="entry name" value="Cyt_c_II"/>
</dbReference>
<dbReference type="InterPro" id="IPR012127">
    <property type="entry name" value="Cyt_c_prime"/>
</dbReference>
<feature type="signal peptide" evidence="6">
    <location>
        <begin position="1"/>
        <end position="24"/>
    </location>
</feature>
<keyword evidence="1" id="KW-0813">Transport</keyword>
<evidence type="ECO:0000256" key="2">
    <source>
        <dbReference type="ARBA" id="ARBA00022617"/>
    </source>
</evidence>
<keyword evidence="6" id="KW-0732">Signal</keyword>
<evidence type="ECO:0000256" key="3">
    <source>
        <dbReference type="ARBA" id="ARBA00022723"/>
    </source>
</evidence>
<reference evidence="8" key="1">
    <citation type="journal article" date="2019" name="Int. J. Syst. Evol. Microbiol.">
        <title>The Global Catalogue of Microorganisms (GCM) 10K type strain sequencing project: providing services to taxonomists for standard genome sequencing and annotation.</title>
        <authorList>
            <consortium name="The Broad Institute Genomics Platform"/>
            <consortium name="The Broad Institute Genome Sequencing Center for Infectious Disease"/>
            <person name="Wu L."/>
            <person name="Ma J."/>
        </authorList>
    </citation>
    <scope>NUCLEOTIDE SEQUENCE [LARGE SCALE GENOMIC DNA]</scope>
    <source>
        <strain evidence="8">CCUG 55131</strain>
    </source>
</reference>
<dbReference type="InterPro" id="IPR010980">
    <property type="entry name" value="Cyt_c/b562"/>
</dbReference>
<evidence type="ECO:0000313" key="7">
    <source>
        <dbReference type="EMBL" id="MFD2173379.1"/>
    </source>
</evidence>
<accession>A0ABW5A744</accession>
<sequence length="146" mass="15349">MQHRSPVVFSVLLAVGLTAGPAMAEEARNPDVKARIALMQDFKAQMKVLAEAASGKTSFDADEVAAAITALQAGAADVAPRFRPQADDPASEALPEIWAAPSEFRQKTNRMIRAADALAGTSAGALAKTLDPVQAACKDCHGRFKM</sequence>
<evidence type="ECO:0000313" key="8">
    <source>
        <dbReference type="Proteomes" id="UP001597413"/>
    </source>
</evidence>
<comment type="caution">
    <text evidence="7">The sequence shown here is derived from an EMBL/GenBank/DDBJ whole genome shotgun (WGS) entry which is preliminary data.</text>
</comment>
<name>A0ABW5A744_9RHOB</name>
<keyword evidence="5" id="KW-0408">Iron</keyword>
<keyword evidence="3" id="KW-0479">Metal-binding</keyword>
<dbReference type="RefSeq" id="WP_377387802.1">
    <property type="nucleotide sequence ID" value="NZ_JBHUIX010000004.1"/>
</dbReference>
<organism evidence="7 8">
    <name type="scientific">Rhodobacter lacus</name>
    <dbReference type="NCBI Taxonomy" id="1641972"/>
    <lineage>
        <taxon>Bacteria</taxon>
        <taxon>Pseudomonadati</taxon>
        <taxon>Pseudomonadota</taxon>
        <taxon>Alphaproteobacteria</taxon>
        <taxon>Rhodobacterales</taxon>
        <taxon>Rhodobacter group</taxon>
        <taxon>Rhodobacter</taxon>
    </lineage>
</organism>
<gene>
    <name evidence="7" type="ORF">ACFSM0_04655</name>
</gene>
<keyword evidence="8" id="KW-1185">Reference proteome</keyword>
<protein>
    <submittedName>
        <fullName evidence="7">C-type cytochrome</fullName>
    </submittedName>
</protein>
<keyword evidence="2" id="KW-0349">Heme</keyword>
<evidence type="ECO:0000256" key="4">
    <source>
        <dbReference type="ARBA" id="ARBA00022982"/>
    </source>
</evidence>